<dbReference type="EMBL" id="CAJMWT010001418">
    <property type="protein sequence ID" value="CAE6400276.1"/>
    <property type="molecule type" value="Genomic_DNA"/>
</dbReference>
<sequence length="203" mass="23626">MLRCLRFYLTRFLRDTWLGHTELTDAKDSKALMHGYVHRISTSDTWHYKPHITSILPILEFVVRFAQPGAENVFLLLFSATTRFLWGEIEGKKQITENDITGMISIFHCFLKLLQILPDAAHCAMQNLMQDIVNSDLVGLIARLIVLRRPTMEKTDNERVRNHQFLAKARTFFERIKSKIPPEILSAKPRPLYEIPRLPNLVL</sequence>
<evidence type="ECO:0000313" key="1">
    <source>
        <dbReference type="EMBL" id="CAE6400276.1"/>
    </source>
</evidence>
<gene>
    <name evidence="1" type="ORF">RDB_LOCUS36157</name>
</gene>
<dbReference type="Proteomes" id="UP000663843">
    <property type="component" value="Unassembled WGS sequence"/>
</dbReference>
<evidence type="ECO:0000313" key="2">
    <source>
        <dbReference type="Proteomes" id="UP000663843"/>
    </source>
</evidence>
<accession>A0A8H2WQA2</accession>
<proteinExistence type="predicted"/>
<name>A0A8H2WQA2_9AGAM</name>
<comment type="caution">
    <text evidence="1">The sequence shown here is derived from an EMBL/GenBank/DDBJ whole genome shotgun (WGS) entry which is preliminary data.</text>
</comment>
<protein>
    <submittedName>
        <fullName evidence="1">Uncharacterized protein</fullName>
    </submittedName>
</protein>
<dbReference type="AlphaFoldDB" id="A0A8H2WQA2"/>
<organism evidence="1 2">
    <name type="scientific">Rhizoctonia solani</name>
    <dbReference type="NCBI Taxonomy" id="456999"/>
    <lineage>
        <taxon>Eukaryota</taxon>
        <taxon>Fungi</taxon>
        <taxon>Dikarya</taxon>
        <taxon>Basidiomycota</taxon>
        <taxon>Agaricomycotina</taxon>
        <taxon>Agaricomycetes</taxon>
        <taxon>Cantharellales</taxon>
        <taxon>Ceratobasidiaceae</taxon>
        <taxon>Rhizoctonia</taxon>
    </lineage>
</organism>
<reference evidence="1" key="1">
    <citation type="submission" date="2021-01" db="EMBL/GenBank/DDBJ databases">
        <authorList>
            <person name="Kaushik A."/>
        </authorList>
    </citation>
    <scope>NUCLEOTIDE SEQUENCE</scope>
    <source>
        <strain evidence="1">AG2-2IIIB</strain>
    </source>
</reference>